<sequence>MEHHAVEFTLQHLIALLPLLVTSLTAVVVMLAIAAKRNHALTFILSVVGLNLALLSLLPALEVAPLEVTPLLLIDNFACYYMALVLAASLACITLIHAYLGGASGKGYPGNREELYLLVLLSAAGGLVLVSAQHLAGLFIGLELLSVPTYGMIAYAFFNKRSLEAGIKYMVLSAAGSAFLLFGMALLYAESGNLAFADIGVSLARESSQLVQIGIGMMLIGLAFKLSLVPFHLWTPDVYEGAPAPVAAFLATASKVAVFAVLLRLYQISPAMSGGWLNELLTLIAIASILFGNLLALLQNNLKRLLGYSSIAHFGYLLVALIASKGLAVEAVGVYLATYVLTSLGAFGVITLMSTPYSGRDADALYEYRGLFWRRPYLTAVLTVMMLSLAGIPLTAGFIGKFYVIAAGVEAQLWWLLGAMVLGSAIGVFYYLRVMVTLFMREPNLHRHDAPFDWGQRAGGIMLLVVALLAFIIGVYPQPLLELVQHAGLVALAR</sequence>
<feature type="transmembrane region" description="Helical" evidence="5">
    <location>
        <begin position="412"/>
        <end position="433"/>
    </location>
</feature>
<feature type="transmembrane region" description="Helical" evidence="5">
    <location>
        <begin position="336"/>
        <end position="357"/>
    </location>
</feature>
<keyword evidence="5" id="KW-0874">Quinone</keyword>
<keyword evidence="8" id="KW-0560">Oxidoreductase</keyword>
<evidence type="ECO:0000256" key="2">
    <source>
        <dbReference type="ARBA" id="ARBA00022692"/>
    </source>
</evidence>
<comment type="catalytic activity">
    <reaction evidence="5">
        <text>a quinone + NADH + 5 H(+)(in) = a quinol + NAD(+) + 4 H(+)(out)</text>
        <dbReference type="Rhea" id="RHEA:57888"/>
        <dbReference type="ChEBI" id="CHEBI:15378"/>
        <dbReference type="ChEBI" id="CHEBI:24646"/>
        <dbReference type="ChEBI" id="CHEBI:57540"/>
        <dbReference type="ChEBI" id="CHEBI:57945"/>
        <dbReference type="ChEBI" id="CHEBI:132124"/>
    </reaction>
</comment>
<accession>A0A1G7EW71</accession>
<dbReference type="EC" id="7.1.1.-" evidence="5"/>
<evidence type="ECO:0000256" key="3">
    <source>
        <dbReference type="ARBA" id="ARBA00022989"/>
    </source>
</evidence>
<dbReference type="PANTHER" id="PTHR22773">
    <property type="entry name" value="NADH DEHYDROGENASE"/>
    <property type="match status" value="1"/>
</dbReference>
<evidence type="ECO:0000256" key="4">
    <source>
        <dbReference type="ARBA" id="ARBA00023136"/>
    </source>
</evidence>
<dbReference type="NCBIfam" id="NF004439">
    <property type="entry name" value="PRK05777.1-1"/>
    <property type="match status" value="1"/>
</dbReference>
<dbReference type="NCBIfam" id="TIGR01770">
    <property type="entry name" value="NDH_I_N"/>
    <property type="match status" value="1"/>
</dbReference>
<dbReference type="GO" id="GO:0048038">
    <property type="term" value="F:quinone binding"/>
    <property type="evidence" value="ECO:0007669"/>
    <property type="project" value="UniProtKB-KW"/>
</dbReference>
<reference evidence="9 10" key="1">
    <citation type="submission" date="2016-10" db="EMBL/GenBank/DDBJ databases">
        <authorList>
            <person name="de Groot N.N."/>
        </authorList>
    </citation>
    <scope>NUCLEOTIDE SEQUENCE [LARGE SCALE GENOMIC DNA]</scope>
    <source>
        <strain evidence="9 10">JCM 10630</strain>
    </source>
</reference>
<keyword evidence="4 5" id="KW-0472">Membrane</keyword>
<dbReference type="InterPro" id="IPR001750">
    <property type="entry name" value="ND/Mrp_TM"/>
</dbReference>
<evidence type="ECO:0000256" key="1">
    <source>
        <dbReference type="ARBA" id="ARBA00004127"/>
    </source>
</evidence>
<evidence type="ECO:0000313" key="11">
    <source>
        <dbReference type="Proteomes" id="UP001278050"/>
    </source>
</evidence>
<comment type="function">
    <text evidence="5">NDH-1 shuttles electrons from NADH, via FMN and iron-sulfur (Fe-S) centers, to quinones in the respiratory chain. The immediate electron acceptor for the enzyme in this species is believed to be ubiquinone. Couples the redox reaction to proton translocation (for every two electrons transferred, four hydrogen ions are translocated across the cytoplasmic membrane), and thus conserves the redox energy in a proton gradient.</text>
</comment>
<feature type="transmembrane region" description="Helical" evidence="5">
    <location>
        <begin position="280"/>
        <end position="298"/>
    </location>
</feature>
<name>A0A1G7EW71_9GAMM</name>
<feature type="domain" description="NADH:quinone oxidoreductase/Mrp antiporter transmembrane" evidence="7">
    <location>
        <begin position="132"/>
        <end position="426"/>
    </location>
</feature>
<evidence type="ECO:0000259" key="7">
    <source>
        <dbReference type="Pfam" id="PF00361"/>
    </source>
</evidence>
<comment type="subcellular location">
    <subcellularLocation>
        <location evidence="5">Cell membrane</location>
        <topology evidence="5">Multi-pass membrane protein</topology>
    </subcellularLocation>
    <subcellularLocation>
        <location evidence="1">Endomembrane system</location>
        <topology evidence="1">Multi-pass membrane protein</topology>
    </subcellularLocation>
    <subcellularLocation>
        <location evidence="6">Membrane</location>
        <topology evidence="6">Multi-pass membrane protein</topology>
    </subcellularLocation>
</comment>
<feature type="transmembrane region" description="Helical" evidence="5">
    <location>
        <begin position="12"/>
        <end position="33"/>
    </location>
</feature>
<dbReference type="EMBL" id="FNAE01000003">
    <property type="protein sequence ID" value="SDE67861.1"/>
    <property type="molecule type" value="Genomic_DNA"/>
</dbReference>
<dbReference type="AlphaFoldDB" id="A0A1G7EW71"/>
<keyword evidence="5" id="KW-1003">Cell membrane</keyword>
<dbReference type="GO" id="GO:0042773">
    <property type="term" value="P:ATP synthesis coupled electron transport"/>
    <property type="evidence" value="ECO:0007669"/>
    <property type="project" value="InterPro"/>
</dbReference>
<dbReference type="OrthoDB" id="9768329at2"/>
<dbReference type="GO" id="GO:0012505">
    <property type="term" value="C:endomembrane system"/>
    <property type="evidence" value="ECO:0007669"/>
    <property type="project" value="UniProtKB-SubCell"/>
</dbReference>
<evidence type="ECO:0000256" key="6">
    <source>
        <dbReference type="RuleBase" id="RU000320"/>
    </source>
</evidence>
<evidence type="ECO:0000313" key="10">
    <source>
        <dbReference type="Proteomes" id="UP000182413"/>
    </source>
</evidence>
<keyword evidence="3 5" id="KW-1133">Transmembrane helix</keyword>
<evidence type="ECO:0000313" key="9">
    <source>
        <dbReference type="EMBL" id="SDE67861.1"/>
    </source>
</evidence>
<keyword evidence="5" id="KW-0830">Ubiquinone</keyword>
<dbReference type="Pfam" id="PF00361">
    <property type="entry name" value="Proton_antipo_M"/>
    <property type="match status" value="1"/>
</dbReference>
<dbReference type="HAMAP" id="MF_00445">
    <property type="entry name" value="NDH1_NuoN_1"/>
    <property type="match status" value="1"/>
</dbReference>
<evidence type="ECO:0000313" key="8">
    <source>
        <dbReference type="EMBL" id="MDX5990936.1"/>
    </source>
</evidence>
<feature type="transmembrane region" description="Helical" evidence="5">
    <location>
        <begin position="209"/>
        <end position="234"/>
    </location>
</feature>
<feature type="transmembrane region" description="Helical" evidence="5">
    <location>
        <begin position="115"/>
        <end position="132"/>
    </location>
</feature>
<dbReference type="GO" id="GO:0005886">
    <property type="term" value="C:plasma membrane"/>
    <property type="evidence" value="ECO:0007669"/>
    <property type="project" value="UniProtKB-SubCell"/>
</dbReference>
<feature type="transmembrane region" description="Helical" evidence="5">
    <location>
        <begin position="170"/>
        <end position="189"/>
    </location>
</feature>
<comment type="similarity">
    <text evidence="5">Belongs to the complex I subunit 2 family.</text>
</comment>
<dbReference type="GO" id="GO:0050136">
    <property type="term" value="F:NADH dehydrogenase (quinone) (non-electrogenic) activity"/>
    <property type="evidence" value="ECO:0007669"/>
    <property type="project" value="UniProtKB-UniRule"/>
</dbReference>
<gene>
    <name evidence="5 8" type="primary">nuoN</name>
    <name evidence="9" type="ORF">SAMN05216575_103437</name>
    <name evidence="8" type="ORF">SIM71_02595</name>
</gene>
<feature type="transmembrane region" description="Helical" evidence="5">
    <location>
        <begin position="138"/>
        <end position="158"/>
    </location>
</feature>
<keyword evidence="5" id="KW-0520">NAD</keyword>
<dbReference type="InterPro" id="IPR010096">
    <property type="entry name" value="NADH-Q_OxRdtase_suN/2"/>
</dbReference>
<dbReference type="Proteomes" id="UP001278050">
    <property type="component" value="Unassembled WGS sequence"/>
</dbReference>
<comment type="subunit">
    <text evidence="5">NDH-1 is composed of 13 different subunits. Subunits NuoA, H, J, K, L, M, N constitute the membrane sector of the complex.</text>
</comment>
<dbReference type="RefSeq" id="WP_074678671.1">
    <property type="nucleotide sequence ID" value="NZ_CBCSET010000001.1"/>
</dbReference>
<proteinExistence type="inferred from homology"/>
<reference evidence="8 11" key="2">
    <citation type="submission" date="2023-11" db="EMBL/GenBank/DDBJ databases">
        <title>MicrobeMod: A computational toolkit for identifying prokaryotic methylation and restriction-modification with nanopore sequencing.</title>
        <authorList>
            <person name="Crits-Christoph A."/>
            <person name="Kang S.C."/>
            <person name="Lee H."/>
            <person name="Ostrov N."/>
        </authorList>
    </citation>
    <scope>NUCLEOTIDE SEQUENCE [LARGE SCALE GENOMIC DNA]</scope>
    <source>
        <strain evidence="8 11">ATCC BAA-571</strain>
    </source>
</reference>
<keyword evidence="5" id="KW-1278">Translocase</keyword>
<keyword evidence="11" id="KW-1185">Reference proteome</keyword>
<feature type="transmembrane region" description="Helical" evidence="5">
    <location>
        <begin position="80"/>
        <end position="103"/>
    </location>
</feature>
<dbReference type="GO" id="GO:0008137">
    <property type="term" value="F:NADH dehydrogenase (ubiquinone) activity"/>
    <property type="evidence" value="ECO:0007669"/>
    <property type="project" value="InterPro"/>
</dbReference>
<keyword evidence="5" id="KW-0813">Transport</keyword>
<feature type="transmembrane region" description="Helical" evidence="5">
    <location>
        <begin position="40"/>
        <end position="60"/>
    </location>
</feature>
<dbReference type="EMBL" id="JAWXXP010000001">
    <property type="protein sequence ID" value="MDX5990936.1"/>
    <property type="molecule type" value="Genomic_DNA"/>
</dbReference>
<protein>
    <recommendedName>
        <fullName evidence="5">NADH-quinone oxidoreductase subunit N</fullName>
        <ecNumber evidence="5">7.1.1.-</ecNumber>
    </recommendedName>
    <alternativeName>
        <fullName evidence="5">NADH dehydrogenase I subunit N</fullName>
    </alternativeName>
    <alternativeName>
        <fullName evidence="5">NDH-1 subunit N</fullName>
    </alternativeName>
</protein>
<evidence type="ECO:0000256" key="5">
    <source>
        <dbReference type="HAMAP-Rule" id="MF_00445"/>
    </source>
</evidence>
<keyword evidence="2 5" id="KW-0812">Transmembrane</keyword>
<feature type="transmembrane region" description="Helical" evidence="5">
    <location>
        <begin position="246"/>
        <end position="268"/>
    </location>
</feature>
<feature type="transmembrane region" description="Helical" evidence="5">
    <location>
        <begin position="305"/>
        <end position="324"/>
    </location>
</feature>
<organism evidence="9 10">
    <name type="scientific">Ectopseudomonas alcaliphila</name>
    <dbReference type="NCBI Taxonomy" id="101564"/>
    <lineage>
        <taxon>Bacteria</taxon>
        <taxon>Pseudomonadati</taxon>
        <taxon>Pseudomonadota</taxon>
        <taxon>Gammaproteobacteria</taxon>
        <taxon>Pseudomonadales</taxon>
        <taxon>Pseudomonadaceae</taxon>
        <taxon>Ectopseudomonas</taxon>
    </lineage>
</organism>
<feature type="transmembrane region" description="Helical" evidence="5">
    <location>
        <begin position="454"/>
        <end position="476"/>
    </location>
</feature>
<feature type="transmembrane region" description="Helical" evidence="5">
    <location>
        <begin position="377"/>
        <end position="400"/>
    </location>
</feature>
<dbReference type="Proteomes" id="UP000182413">
    <property type="component" value="Unassembled WGS sequence"/>
</dbReference>